<dbReference type="GO" id="GO:0051536">
    <property type="term" value="F:iron-sulfur cluster binding"/>
    <property type="evidence" value="ECO:0007669"/>
    <property type="project" value="UniProtKB-KW"/>
</dbReference>
<dbReference type="InterPro" id="IPR009051">
    <property type="entry name" value="Helical_ferredxn"/>
</dbReference>
<dbReference type="InterPro" id="IPR017900">
    <property type="entry name" value="4Fe4S_Fe_S_CS"/>
</dbReference>
<dbReference type="KEGG" id="dti:Desti_2638"/>
<dbReference type="SUPFAM" id="SSF54862">
    <property type="entry name" value="4Fe-4S ferredoxins"/>
    <property type="match status" value="1"/>
</dbReference>
<dbReference type="InterPro" id="IPR036188">
    <property type="entry name" value="FAD/NAD-bd_sf"/>
</dbReference>
<keyword evidence="1" id="KW-0479">Metal-binding</keyword>
<dbReference type="EMBL" id="CP003360">
    <property type="protein sequence ID" value="AFM25317.1"/>
    <property type="molecule type" value="Genomic_DNA"/>
</dbReference>
<keyword evidence="2" id="KW-0408">Iron</keyword>
<dbReference type="Gene3D" id="3.50.50.60">
    <property type="entry name" value="FAD/NAD(P)-binding domain"/>
    <property type="match status" value="2"/>
</dbReference>
<dbReference type="PRINTS" id="PR00368">
    <property type="entry name" value="FADPNR"/>
</dbReference>
<feature type="domain" description="4Fe-4S ferredoxin-type" evidence="4">
    <location>
        <begin position="537"/>
        <end position="566"/>
    </location>
</feature>
<dbReference type="PANTHER" id="PTHR42783:SF3">
    <property type="entry name" value="GLUTAMATE SYNTHASE [NADPH] SMALL CHAIN-RELATED"/>
    <property type="match status" value="1"/>
</dbReference>
<dbReference type="Pfam" id="PF07992">
    <property type="entry name" value="Pyr_redox_2"/>
    <property type="match status" value="1"/>
</dbReference>
<keyword evidence="3" id="KW-0411">Iron-sulfur</keyword>
<dbReference type="Gene3D" id="1.10.1060.10">
    <property type="entry name" value="Alpha-helical ferredoxin"/>
    <property type="match status" value="1"/>
</dbReference>
<evidence type="ECO:0000313" key="5">
    <source>
        <dbReference type="EMBL" id="AFM25317.1"/>
    </source>
</evidence>
<dbReference type="Pfam" id="PF14691">
    <property type="entry name" value="Fer4_20"/>
    <property type="match status" value="1"/>
</dbReference>
<dbReference type="HOGENOM" id="CLU_000422_3_4_7"/>
<dbReference type="GO" id="GO:0016491">
    <property type="term" value="F:oxidoreductase activity"/>
    <property type="evidence" value="ECO:0007669"/>
    <property type="project" value="InterPro"/>
</dbReference>
<dbReference type="Pfam" id="PF12838">
    <property type="entry name" value="Fer4_7"/>
    <property type="match status" value="1"/>
</dbReference>
<dbReference type="Proteomes" id="UP000006055">
    <property type="component" value="Chromosome"/>
</dbReference>
<reference evidence="6" key="1">
    <citation type="submission" date="2012-06" db="EMBL/GenBank/DDBJ databases">
        <title>Complete sequence of chromosome of Desulfomonile tiedjei DSM 6799.</title>
        <authorList>
            <person name="Lucas S."/>
            <person name="Copeland A."/>
            <person name="Lapidus A."/>
            <person name="Glavina del Rio T."/>
            <person name="Dalin E."/>
            <person name="Tice H."/>
            <person name="Bruce D."/>
            <person name="Goodwin L."/>
            <person name="Pitluck S."/>
            <person name="Peters L."/>
            <person name="Ovchinnikova G."/>
            <person name="Zeytun A."/>
            <person name="Lu M."/>
            <person name="Kyrpides N."/>
            <person name="Mavromatis K."/>
            <person name="Ivanova N."/>
            <person name="Brettin T."/>
            <person name="Detter J.C."/>
            <person name="Han C."/>
            <person name="Larimer F."/>
            <person name="Land M."/>
            <person name="Hauser L."/>
            <person name="Markowitz V."/>
            <person name="Cheng J.-F."/>
            <person name="Hugenholtz P."/>
            <person name="Woyke T."/>
            <person name="Wu D."/>
            <person name="Spring S."/>
            <person name="Schroeder M."/>
            <person name="Brambilla E."/>
            <person name="Klenk H.-P."/>
            <person name="Eisen J.A."/>
        </authorList>
    </citation>
    <scope>NUCLEOTIDE SEQUENCE [LARGE SCALE GENOMIC DNA]</scope>
    <source>
        <strain evidence="6">ATCC 49306 / DSM 6799 / DCB-1</strain>
    </source>
</reference>
<dbReference type="eggNOG" id="COG3383">
    <property type="taxonomic scope" value="Bacteria"/>
</dbReference>
<sequence>MSSHLLFPPGPGADRTRIVYEADGLKHESSAPCQLNCPAGIDIPSYIALIGQGKYEEAIEIIREDNPFPWVCGLVCPNPCESWCQRRYLDKALCIKDLKGLAAKMVLAGGQYKNPEPKNRFKEKIAVIGSGPAGLTAAYYLAIEGYGVTIFEALQHPGGMMVTGIPEYRLPRDLVNREIDAIKAMGVEIRVNTPVGGDLTLDHLRKEGFNAFFLGIGAWESSRLGIRGEQEFPQVIDVLTFLRDVSFGRKVKPGDRVAIIGGGNAAIDAARTCVRLGCSSVNVLYRRTRSEMPAHFEEIVQAAEEGVHFHQLTIPTAIVGTNGMVKAIECIMAGLGEPDETGRRRPVPLPDSEYDIPVDAVISAIGQRPHVADLPGLGNLELSRGQTIKAMPYSLQTSIRDVFAGGDAVTGPATVVQAIGAGKKAAQAIHCFLRGESLPLRTVPRPRRMVAPIRMTYQDKAFIQRQEIPLINLYRRMTSFDRVELGLDETAAQQEAKRCMRCDVCERCGKCVEVCAEVLREPAIRFYHAGENSLILKDYVHGLPHCIGCGTCVNICPTGALQMEEHGGERLLLMAGTIINRVRMQECEGCGKFFAPKVFLKQIGKRIQLPEYDHNERFCSDCKRVRHGLRMSGAAAQE</sequence>
<dbReference type="RefSeq" id="WP_014810458.1">
    <property type="nucleotide sequence ID" value="NC_018025.1"/>
</dbReference>
<dbReference type="eggNOG" id="COG0493">
    <property type="taxonomic scope" value="Bacteria"/>
</dbReference>
<dbReference type="PROSITE" id="PS51379">
    <property type="entry name" value="4FE4S_FER_2"/>
    <property type="match status" value="1"/>
</dbReference>
<accession>I4C6X6</accession>
<dbReference type="STRING" id="706587.Desti_2638"/>
<evidence type="ECO:0000259" key="4">
    <source>
        <dbReference type="PROSITE" id="PS51379"/>
    </source>
</evidence>
<dbReference type="InterPro" id="IPR023753">
    <property type="entry name" value="FAD/NAD-binding_dom"/>
</dbReference>
<dbReference type="InterPro" id="IPR028261">
    <property type="entry name" value="DPD_II"/>
</dbReference>
<dbReference type="PROSITE" id="PS00198">
    <property type="entry name" value="4FE4S_FER_1"/>
    <property type="match status" value="1"/>
</dbReference>
<protein>
    <submittedName>
        <fullName evidence="5">NADPH-dependent glutamate synthase beta chain-like oxidoreductase</fullName>
    </submittedName>
</protein>
<dbReference type="PRINTS" id="PR00469">
    <property type="entry name" value="PNDRDTASEII"/>
</dbReference>
<evidence type="ECO:0000313" key="6">
    <source>
        <dbReference type="Proteomes" id="UP000006055"/>
    </source>
</evidence>
<dbReference type="SUPFAM" id="SSF51971">
    <property type="entry name" value="Nucleotide-binding domain"/>
    <property type="match status" value="1"/>
</dbReference>
<proteinExistence type="predicted"/>
<keyword evidence="6" id="KW-1185">Reference proteome</keyword>
<dbReference type="AlphaFoldDB" id="I4C6X6"/>
<gene>
    <name evidence="5" type="ordered locus">Desti_2638</name>
</gene>
<organism evidence="5 6">
    <name type="scientific">Desulfomonile tiedjei (strain ATCC 49306 / DSM 6799 / DCB-1)</name>
    <dbReference type="NCBI Taxonomy" id="706587"/>
    <lineage>
        <taxon>Bacteria</taxon>
        <taxon>Pseudomonadati</taxon>
        <taxon>Thermodesulfobacteriota</taxon>
        <taxon>Desulfomonilia</taxon>
        <taxon>Desulfomonilales</taxon>
        <taxon>Desulfomonilaceae</taxon>
        <taxon>Desulfomonile</taxon>
    </lineage>
</organism>
<dbReference type="GO" id="GO:0046872">
    <property type="term" value="F:metal ion binding"/>
    <property type="evidence" value="ECO:0007669"/>
    <property type="project" value="UniProtKB-KW"/>
</dbReference>
<dbReference type="PATRIC" id="fig|706587.4.peg.3018"/>
<evidence type="ECO:0000256" key="3">
    <source>
        <dbReference type="ARBA" id="ARBA00023014"/>
    </source>
</evidence>
<dbReference type="PANTHER" id="PTHR42783">
    <property type="entry name" value="GLUTAMATE SYNTHASE [NADPH] SMALL CHAIN"/>
    <property type="match status" value="1"/>
</dbReference>
<evidence type="ECO:0000256" key="2">
    <source>
        <dbReference type="ARBA" id="ARBA00023004"/>
    </source>
</evidence>
<name>I4C6X6_DESTA</name>
<dbReference type="SUPFAM" id="SSF46548">
    <property type="entry name" value="alpha-helical ferredoxin"/>
    <property type="match status" value="1"/>
</dbReference>
<evidence type="ECO:0000256" key="1">
    <source>
        <dbReference type="ARBA" id="ARBA00022723"/>
    </source>
</evidence>
<dbReference type="OrthoDB" id="9803192at2"/>
<dbReference type="InterPro" id="IPR017896">
    <property type="entry name" value="4Fe4S_Fe-S-bd"/>
</dbReference>
<dbReference type="Gene3D" id="3.30.70.20">
    <property type="match status" value="1"/>
</dbReference>